<dbReference type="RefSeq" id="XP_031027854.1">
    <property type="nucleotide sequence ID" value="XM_031166078.1"/>
</dbReference>
<dbReference type="InterPro" id="IPR002401">
    <property type="entry name" value="Cyt_P450_E_grp-I"/>
</dbReference>
<evidence type="ECO:0000256" key="7">
    <source>
        <dbReference type="PIRSR" id="PIRSR602401-1"/>
    </source>
</evidence>
<dbReference type="GO" id="GO:0020037">
    <property type="term" value="F:heme binding"/>
    <property type="evidence" value="ECO:0007669"/>
    <property type="project" value="InterPro"/>
</dbReference>
<dbReference type="InterPro" id="IPR001128">
    <property type="entry name" value="Cyt_P450"/>
</dbReference>
<feature type="transmembrane region" description="Helical" evidence="8">
    <location>
        <begin position="7"/>
        <end position="28"/>
    </location>
</feature>
<evidence type="ECO:0000256" key="2">
    <source>
        <dbReference type="ARBA" id="ARBA00022617"/>
    </source>
</evidence>
<dbReference type="AlphaFoldDB" id="A0A507CG27"/>
<keyword evidence="4" id="KW-0560">Oxidoreductase</keyword>
<dbReference type="Gene3D" id="1.10.630.10">
    <property type="entry name" value="Cytochrome P450"/>
    <property type="match status" value="1"/>
</dbReference>
<evidence type="ECO:0000256" key="5">
    <source>
        <dbReference type="ARBA" id="ARBA00023004"/>
    </source>
</evidence>
<dbReference type="STRING" id="1806994.A0A507CG27"/>
<dbReference type="InterPro" id="IPR050196">
    <property type="entry name" value="Cytochrome_P450_Monoox"/>
</dbReference>
<comment type="caution">
    <text evidence="9">The sequence shown here is derived from an EMBL/GenBank/DDBJ whole genome shotgun (WGS) entry which is preliminary data.</text>
</comment>
<reference evidence="9 10" key="1">
    <citation type="journal article" date="2019" name="Sci. Rep.">
        <title>Comparative genomics of chytrid fungi reveal insights into the obligate biotrophic and pathogenic lifestyle of Synchytrium endobioticum.</title>
        <authorList>
            <person name="van de Vossenberg B.T.L.H."/>
            <person name="Warris S."/>
            <person name="Nguyen H.D.T."/>
            <person name="van Gent-Pelzer M.P.E."/>
            <person name="Joly D.L."/>
            <person name="van de Geest H.C."/>
            <person name="Bonants P.J.M."/>
            <person name="Smith D.S."/>
            <person name="Levesque C.A."/>
            <person name="van der Lee T.A.J."/>
        </authorList>
    </citation>
    <scope>NUCLEOTIDE SEQUENCE [LARGE SCALE GENOMIC DNA]</scope>
    <source>
        <strain evidence="9 10">JEL517</strain>
    </source>
</reference>
<name>A0A507CG27_9FUNG</name>
<comment type="cofactor">
    <cofactor evidence="7">
        <name>heme</name>
        <dbReference type="ChEBI" id="CHEBI:30413"/>
    </cofactor>
</comment>
<keyword evidence="3 7" id="KW-0479">Metal-binding</keyword>
<keyword evidence="6" id="KW-0503">Monooxygenase</keyword>
<keyword evidence="8" id="KW-1133">Transmembrane helix</keyword>
<dbReference type="EMBL" id="QEAO01000001">
    <property type="protein sequence ID" value="TPX38139.1"/>
    <property type="molecule type" value="Genomic_DNA"/>
</dbReference>
<sequence>MDIVKRHISLLATAIAISSIPFFGLIWLTRPKNKSVPGPQFSLQFLKQVMAHRKNNSMHEYLASASKAYGPIVRLPAPIFGLMEVILLSDAPESKRILSSQTEFDRTTLMKRLSLSPHALPALVGDEHKRHRKILQPAFAPKTFRQVPAVVDKAMQELFGIWERKRLNGDRIVDASVHMKSLVVEALGEILFGYRFGGVAALEAGTIDKKFENAVFQFGLLTTRRALVPKFLWGVVGLAPSQVQKQVAPLLDMLESMIQKKKKDQLEATSDSDKPKDFLDFLLSMNTDGDGKFTHDEIIDECVTFYLGAQGTTPGTLGFLIYELSLNPELTQRLQEELDEELGADGNGVVTTELRSRQTLTQSNAFLFSLCMFLFRPLTPPSDFSRLLHNIVQESLRLHPSFNPATRIALEDTMILGHKIAKGTNIRVFPMAVHQNSASWNDPTRFDPDRWNQGAHIAGSFLPFGDGIYHCIGKGIAQSLLKTIAAGLFYKYTPRLMDPNIQVKTNLNSTSIHNLMVEFVPRR</sequence>
<dbReference type="GO" id="GO:0016705">
    <property type="term" value="F:oxidoreductase activity, acting on paired donors, with incorporation or reduction of molecular oxygen"/>
    <property type="evidence" value="ECO:0007669"/>
    <property type="project" value="InterPro"/>
</dbReference>
<evidence type="ECO:0000256" key="8">
    <source>
        <dbReference type="SAM" id="Phobius"/>
    </source>
</evidence>
<proteinExistence type="inferred from homology"/>
<dbReference type="Proteomes" id="UP000319731">
    <property type="component" value="Unassembled WGS sequence"/>
</dbReference>
<keyword evidence="10" id="KW-1185">Reference proteome</keyword>
<dbReference type="PANTHER" id="PTHR24291:SF50">
    <property type="entry name" value="BIFUNCTIONAL ALBAFLAVENONE MONOOXYGENASE_TERPENE SYNTHASE"/>
    <property type="match status" value="1"/>
</dbReference>
<accession>A0A507CG27</accession>
<comment type="similarity">
    <text evidence="1">Belongs to the cytochrome P450 family.</text>
</comment>
<dbReference type="CDD" id="cd00302">
    <property type="entry name" value="cytochrome_P450"/>
    <property type="match status" value="1"/>
</dbReference>
<dbReference type="OrthoDB" id="1470350at2759"/>
<dbReference type="PRINTS" id="PR00385">
    <property type="entry name" value="P450"/>
</dbReference>
<evidence type="ECO:0000313" key="9">
    <source>
        <dbReference type="EMBL" id="TPX38139.1"/>
    </source>
</evidence>
<dbReference type="GO" id="GO:0004497">
    <property type="term" value="F:monooxygenase activity"/>
    <property type="evidence" value="ECO:0007669"/>
    <property type="project" value="UniProtKB-KW"/>
</dbReference>
<keyword evidence="8" id="KW-0812">Transmembrane</keyword>
<gene>
    <name evidence="9" type="ORF">SmJEL517_g00148</name>
</gene>
<keyword evidence="2 7" id="KW-0349">Heme</keyword>
<feature type="binding site" description="axial binding residue" evidence="7">
    <location>
        <position position="471"/>
    </location>
    <ligand>
        <name>heme</name>
        <dbReference type="ChEBI" id="CHEBI:30413"/>
    </ligand>
    <ligandPart>
        <name>Fe</name>
        <dbReference type="ChEBI" id="CHEBI:18248"/>
    </ligandPart>
</feature>
<keyword evidence="5 7" id="KW-0408">Iron</keyword>
<evidence type="ECO:0000256" key="3">
    <source>
        <dbReference type="ARBA" id="ARBA00022723"/>
    </source>
</evidence>
<dbReference type="SUPFAM" id="SSF48264">
    <property type="entry name" value="Cytochrome P450"/>
    <property type="match status" value="1"/>
</dbReference>
<organism evidence="9 10">
    <name type="scientific">Synchytrium microbalum</name>
    <dbReference type="NCBI Taxonomy" id="1806994"/>
    <lineage>
        <taxon>Eukaryota</taxon>
        <taxon>Fungi</taxon>
        <taxon>Fungi incertae sedis</taxon>
        <taxon>Chytridiomycota</taxon>
        <taxon>Chytridiomycota incertae sedis</taxon>
        <taxon>Chytridiomycetes</taxon>
        <taxon>Synchytriales</taxon>
        <taxon>Synchytriaceae</taxon>
        <taxon>Synchytrium</taxon>
    </lineage>
</organism>
<evidence type="ECO:0000313" key="10">
    <source>
        <dbReference type="Proteomes" id="UP000319731"/>
    </source>
</evidence>
<dbReference type="GO" id="GO:0005506">
    <property type="term" value="F:iron ion binding"/>
    <property type="evidence" value="ECO:0007669"/>
    <property type="project" value="InterPro"/>
</dbReference>
<evidence type="ECO:0000256" key="1">
    <source>
        <dbReference type="ARBA" id="ARBA00010617"/>
    </source>
</evidence>
<dbReference type="InterPro" id="IPR036396">
    <property type="entry name" value="Cyt_P450_sf"/>
</dbReference>
<evidence type="ECO:0000256" key="4">
    <source>
        <dbReference type="ARBA" id="ARBA00023002"/>
    </source>
</evidence>
<dbReference type="Pfam" id="PF00067">
    <property type="entry name" value="p450"/>
    <property type="match status" value="2"/>
</dbReference>
<dbReference type="GeneID" id="42001375"/>
<evidence type="ECO:0000256" key="6">
    <source>
        <dbReference type="ARBA" id="ARBA00023033"/>
    </source>
</evidence>
<keyword evidence="8" id="KW-0472">Membrane</keyword>
<dbReference type="PRINTS" id="PR00463">
    <property type="entry name" value="EP450I"/>
</dbReference>
<protein>
    <submittedName>
        <fullName evidence="9">Uncharacterized protein</fullName>
    </submittedName>
</protein>
<dbReference type="PANTHER" id="PTHR24291">
    <property type="entry name" value="CYTOCHROME P450 FAMILY 4"/>
    <property type="match status" value="1"/>
</dbReference>